<dbReference type="PANTHER" id="PTHR42923">
    <property type="entry name" value="PROTOPORPHYRINOGEN OXIDASE"/>
    <property type="match status" value="1"/>
</dbReference>
<evidence type="ECO:0000256" key="1">
    <source>
        <dbReference type="SAM" id="Phobius"/>
    </source>
</evidence>
<dbReference type="SUPFAM" id="SSF51905">
    <property type="entry name" value="FAD/NAD(P)-binding domain"/>
    <property type="match status" value="1"/>
</dbReference>
<name>A0A9P3G437_9APHY</name>
<dbReference type="InterPro" id="IPR002937">
    <property type="entry name" value="Amino_oxidase"/>
</dbReference>
<comment type="caution">
    <text evidence="3">The sequence shown here is derived from an EMBL/GenBank/DDBJ whole genome shotgun (WGS) entry which is preliminary data.</text>
</comment>
<keyword evidence="1" id="KW-1133">Transmembrane helix</keyword>
<feature type="transmembrane region" description="Helical" evidence="1">
    <location>
        <begin position="405"/>
        <end position="429"/>
    </location>
</feature>
<dbReference type="EMBL" id="BPQB01000010">
    <property type="protein sequence ID" value="GJE88773.1"/>
    <property type="molecule type" value="Genomic_DNA"/>
</dbReference>
<dbReference type="Gene3D" id="3.90.660.20">
    <property type="entry name" value="Protoporphyrinogen oxidase, mitochondrial, domain 2"/>
    <property type="match status" value="1"/>
</dbReference>
<keyword evidence="1" id="KW-0472">Membrane</keyword>
<dbReference type="AlphaFoldDB" id="A0A9P3G437"/>
<feature type="domain" description="Amine oxidase" evidence="2">
    <location>
        <begin position="107"/>
        <end position="199"/>
    </location>
</feature>
<protein>
    <recommendedName>
        <fullName evidence="2">Amine oxidase domain-containing protein</fullName>
    </recommendedName>
</protein>
<evidence type="ECO:0000313" key="4">
    <source>
        <dbReference type="Proteomes" id="UP000703269"/>
    </source>
</evidence>
<gene>
    <name evidence="3" type="ORF">PsYK624_048590</name>
</gene>
<dbReference type="InterPro" id="IPR036188">
    <property type="entry name" value="FAD/NAD-bd_sf"/>
</dbReference>
<organism evidence="3 4">
    <name type="scientific">Phanerochaete sordida</name>
    <dbReference type="NCBI Taxonomy" id="48140"/>
    <lineage>
        <taxon>Eukaryota</taxon>
        <taxon>Fungi</taxon>
        <taxon>Dikarya</taxon>
        <taxon>Basidiomycota</taxon>
        <taxon>Agaricomycotina</taxon>
        <taxon>Agaricomycetes</taxon>
        <taxon>Polyporales</taxon>
        <taxon>Phanerochaetaceae</taxon>
        <taxon>Phanerochaete</taxon>
    </lineage>
</organism>
<dbReference type="GO" id="GO:0016491">
    <property type="term" value="F:oxidoreductase activity"/>
    <property type="evidence" value="ECO:0007669"/>
    <property type="project" value="InterPro"/>
</dbReference>
<dbReference type="Proteomes" id="UP000703269">
    <property type="component" value="Unassembled WGS sequence"/>
</dbReference>
<reference evidence="3 4" key="1">
    <citation type="submission" date="2021-08" db="EMBL/GenBank/DDBJ databases">
        <title>Draft Genome Sequence of Phanerochaete sordida strain YK-624.</title>
        <authorList>
            <person name="Mori T."/>
            <person name="Dohra H."/>
            <person name="Suzuki T."/>
            <person name="Kawagishi H."/>
            <person name="Hirai H."/>
        </authorList>
    </citation>
    <scope>NUCLEOTIDE SEQUENCE [LARGE SCALE GENOMIC DNA]</scope>
    <source>
        <strain evidence="3 4">YK-624</strain>
    </source>
</reference>
<keyword evidence="1" id="KW-0812">Transmembrane</keyword>
<dbReference type="Gene3D" id="3.50.50.60">
    <property type="entry name" value="FAD/NAD(P)-binding domain"/>
    <property type="match status" value="1"/>
</dbReference>
<dbReference type="OrthoDB" id="5977668at2759"/>
<keyword evidence="4" id="KW-1185">Reference proteome</keyword>
<sequence length="439" mass="48858">MTFSVSRDHGIFEWAGKNLSSLFCQPMRVLDRNMWRMVYDIFRFNACARRILHETSGSHMSIGEYLKREGYSEAFRDNYLVPMTAAIWSTPPDKCALDFPAQTLIRFMSNHNLLQILNKPAWLTLRGGSRIYVQKIISSLPPAQLHLSSPVRAVSTFPTTAPFQQTSKTTTHEVSLQLANGKTEVFDHVILACHADAALEILRWGGPTGGLTEEEQKILGMFSFSRNEVMLHSDVTLMPKKRAAWSCWNYLTFSGVDQETGNRKANVDKVALTYWMNDLQHLAEEGYGPILVTLNPPFDPAPAKVVAKFKYDHPVIDSQAVQAQDLMASIQNIRGIGYAGAWLKYGFHEDGFTSGLRAALALQEHAPIGDAIRPPFQVRNAEYYPVVNVFLASSFEVLEGTGVRAAAGFALGLLLDIIGALLLTLLRVIPISIISQRGN</sequence>
<evidence type="ECO:0000259" key="2">
    <source>
        <dbReference type="Pfam" id="PF01593"/>
    </source>
</evidence>
<dbReference type="FunFam" id="1.10.405.20:FF:000001">
    <property type="entry name" value="Amine oxidase"/>
    <property type="match status" value="1"/>
</dbReference>
<evidence type="ECO:0000313" key="3">
    <source>
        <dbReference type="EMBL" id="GJE88773.1"/>
    </source>
</evidence>
<dbReference type="InterPro" id="IPR050464">
    <property type="entry name" value="Zeta_carotene_desat/Oxidored"/>
</dbReference>
<accession>A0A9P3G437</accession>
<proteinExistence type="predicted"/>
<dbReference type="PANTHER" id="PTHR42923:SF17">
    <property type="entry name" value="AMINE OXIDASE DOMAIN-CONTAINING PROTEIN"/>
    <property type="match status" value="1"/>
</dbReference>
<dbReference type="Gene3D" id="1.10.3110.10">
    <property type="entry name" value="protoporphyrinogen ix oxidase, domain 3"/>
    <property type="match status" value="1"/>
</dbReference>
<dbReference type="Pfam" id="PF01593">
    <property type="entry name" value="Amino_oxidase"/>
    <property type="match status" value="1"/>
</dbReference>